<dbReference type="Proteomes" id="UP001396898">
    <property type="component" value="Unassembled WGS sequence"/>
</dbReference>
<accession>A0ABR1R980</accession>
<evidence type="ECO:0000259" key="3">
    <source>
        <dbReference type="Pfam" id="PF20237"/>
    </source>
</evidence>
<evidence type="ECO:0000313" key="4">
    <source>
        <dbReference type="EMBL" id="KAK8001995.1"/>
    </source>
</evidence>
<dbReference type="InterPro" id="IPR046529">
    <property type="entry name" value="DUF6594"/>
</dbReference>
<feature type="transmembrane region" description="Helical" evidence="2">
    <location>
        <begin position="290"/>
        <end position="307"/>
    </location>
</feature>
<sequence>MFFPNAAIHRKFSNLMQRILVSFQVELDCIDQKLFELDEADNECGILRFLPFDRNEFLDSRCGIEHAQQASYTTTHNQSGVAAPEQRVPQTIPTQTTNPASPIQQNQHTVSAQGNETSPNIGCREKRAHLMRDAKSIFKEYHHFISMNNDFQSMRRVSRKQHRMYYLDVRRKQLPDRTAHHYLRARDDFVNTDRDTVHQWFEYILYSTWPCIQRALSIILFCFYERKKVQRPADDGTGAVVVEYQIRVRRLKLLQKLILAFTSAVMLLIPVGLLHFYADSDGHRGKLESFIIACASTIVFVVVITCLETNYGRALVGLCAFVAVLASFLANLSGNGAC</sequence>
<feature type="compositionally biased region" description="Polar residues" evidence="1">
    <location>
        <begin position="91"/>
        <end position="120"/>
    </location>
</feature>
<gene>
    <name evidence="4" type="ORF">PG991_014217</name>
</gene>
<protein>
    <recommendedName>
        <fullName evidence="3">DUF6594 domain-containing protein</fullName>
    </recommendedName>
</protein>
<feature type="domain" description="DUF6594" evidence="3">
    <location>
        <begin position="4"/>
        <end position="326"/>
    </location>
</feature>
<proteinExistence type="predicted"/>
<keyword evidence="2" id="KW-1133">Transmembrane helix</keyword>
<organism evidence="4 5">
    <name type="scientific">Apiospora marii</name>
    <dbReference type="NCBI Taxonomy" id="335849"/>
    <lineage>
        <taxon>Eukaryota</taxon>
        <taxon>Fungi</taxon>
        <taxon>Dikarya</taxon>
        <taxon>Ascomycota</taxon>
        <taxon>Pezizomycotina</taxon>
        <taxon>Sordariomycetes</taxon>
        <taxon>Xylariomycetidae</taxon>
        <taxon>Amphisphaeriales</taxon>
        <taxon>Apiosporaceae</taxon>
        <taxon>Apiospora</taxon>
    </lineage>
</organism>
<keyword evidence="5" id="KW-1185">Reference proteome</keyword>
<name>A0ABR1R980_9PEZI</name>
<evidence type="ECO:0000313" key="5">
    <source>
        <dbReference type="Proteomes" id="UP001396898"/>
    </source>
</evidence>
<dbReference type="PANTHER" id="PTHR34502">
    <property type="entry name" value="DUF6594 DOMAIN-CONTAINING PROTEIN-RELATED"/>
    <property type="match status" value="1"/>
</dbReference>
<keyword evidence="2" id="KW-0472">Membrane</keyword>
<feature type="region of interest" description="Disordered" evidence="1">
    <location>
        <begin position="91"/>
        <end position="121"/>
    </location>
</feature>
<feature type="transmembrane region" description="Helical" evidence="2">
    <location>
        <begin position="314"/>
        <end position="332"/>
    </location>
</feature>
<evidence type="ECO:0000256" key="1">
    <source>
        <dbReference type="SAM" id="MobiDB-lite"/>
    </source>
</evidence>
<feature type="transmembrane region" description="Helical" evidence="2">
    <location>
        <begin position="257"/>
        <end position="278"/>
    </location>
</feature>
<dbReference type="PANTHER" id="PTHR34502:SF5">
    <property type="entry name" value="DUF6594 DOMAIN-CONTAINING PROTEIN"/>
    <property type="match status" value="1"/>
</dbReference>
<dbReference type="Pfam" id="PF20237">
    <property type="entry name" value="DUF6594"/>
    <property type="match status" value="1"/>
</dbReference>
<evidence type="ECO:0000256" key="2">
    <source>
        <dbReference type="SAM" id="Phobius"/>
    </source>
</evidence>
<dbReference type="EMBL" id="JAQQWI010000018">
    <property type="protein sequence ID" value="KAK8001995.1"/>
    <property type="molecule type" value="Genomic_DNA"/>
</dbReference>
<keyword evidence="2" id="KW-0812">Transmembrane</keyword>
<reference evidence="4 5" key="1">
    <citation type="submission" date="2023-01" db="EMBL/GenBank/DDBJ databases">
        <title>Analysis of 21 Apiospora genomes using comparative genomics revels a genus with tremendous synthesis potential of carbohydrate active enzymes and secondary metabolites.</title>
        <authorList>
            <person name="Sorensen T."/>
        </authorList>
    </citation>
    <scope>NUCLEOTIDE SEQUENCE [LARGE SCALE GENOMIC DNA]</scope>
    <source>
        <strain evidence="4 5">CBS 20057</strain>
    </source>
</reference>
<comment type="caution">
    <text evidence="4">The sequence shown here is derived from an EMBL/GenBank/DDBJ whole genome shotgun (WGS) entry which is preliminary data.</text>
</comment>